<keyword evidence="2" id="KW-1185">Reference proteome</keyword>
<organism evidence="1 2">
    <name type="scientific">Mesomycoplasma flocculare ATCC 27399</name>
    <dbReference type="NCBI Taxonomy" id="743971"/>
    <lineage>
        <taxon>Bacteria</taxon>
        <taxon>Bacillati</taxon>
        <taxon>Mycoplasmatota</taxon>
        <taxon>Mycoplasmoidales</taxon>
        <taxon>Metamycoplasmataceae</taxon>
        <taxon>Mesomycoplasma</taxon>
    </lineage>
</organism>
<accession>A0A0A8E6P3</accession>
<reference evidence="1 2" key="1">
    <citation type="journal article" date="2015" name="Genome Announc.">
        <title>Complete Genome Sequence of Mycoplasma flocculare Strain Ms42T (ATCC 27399T).</title>
        <authorList>
            <person name="Calcutt M.J."/>
            <person name="Foecking M.F."/>
            <person name="Heidari M.B."/>
            <person name="McIntosh M.A."/>
        </authorList>
    </citation>
    <scope>NUCLEOTIDE SEQUENCE [LARGE SCALE GENOMIC DNA]</scope>
    <source>
        <strain evidence="2">ATCC 27399</strain>
    </source>
</reference>
<evidence type="ECO:0000313" key="2">
    <source>
        <dbReference type="Proteomes" id="UP000031129"/>
    </source>
</evidence>
<dbReference type="RefSeq" id="WP_002557880.1">
    <property type="nucleotide sequence ID" value="NZ_CP007585.1"/>
</dbReference>
<dbReference type="AlphaFoldDB" id="A0A0A8E6P3"/>
<dbReference type="HOGENOM" id="CLU_838928_0_0_14"/>
<name>A0A0A8E6P3_MESFC</name>
<protein>
    <submittedName>
        <fullName evidence="1">Uncharacterized protein</fullName>
    </submittedName>
</protein>
<dbReference type="OrthoDB" id="9970471at2"/>
<evidence type="ECO:0000313" key="1">
    <source>
        <dbReference type="EMBL" id="AJC49604.1"/>
    </source>
</evidence>
<proteinExistence type="predicted"/>
<dbReference type="EMBL" id="CP007585">
    <property type="protein sequence ID" value="AJC49604.1"/>
    <property type="molecule type" value="Genomic_DNA"/>
</dbReference>
<dbReference type="Proteomes" id="UP000031129">
    <property type="component" value="Chromosome"/>
</dbReference>
<dbReference type="STRING" id="743971.MYF_00110"/>
<gene>
    <name evidence="1" type="ORF">MYF_00110</name>
</gene>
<dbReference type="KEGG" id="mfq:MYF_00110"/>
<sequence>MYTDILKNEHWNYNNYPQQISKNYLSDGGPNRDEFADFIKELIAESKKISRKFDKSLILNIINELNSKNIILNLDLEEHDNSNFNLSFLQYLETKQTSELDQYVSDSDWNNLSYYLRTFVENVLSYKKVLTQISNVFSNVISFLTGSYFIDKSIEYFFGNLVDTHDPLYILGVSEIIDSVGLPKPISWINQAAKNSSLANNLISKLSTKFKWIKKINTVKLTSFAGITGTLASLFFASESSKYTDKNENLDDFVERARELIDTKKSLSKLVLLLKLINYKVYDVPWYRFLEPSVWFLLDGSNKLATLIEATYKKAYDKYEKAKYEKFIYGYYR</sequence>